<evidence type="ECO:0000256" key="12">
    <source>
        <dbReference type="SAM" id="MobiDB-lite"/>
    </source>
</evidence>
<feature type="compositionally biased region" description="Pro residues" evidence="12">
    <location>
        <begin position="58"/>
        <end position="67"/>
    </location>
</feature>
<dbReference type="GO" id="GO:0017005">
    <property type="term" value="F:3'-tyrosyl-DNA phosphodiesterase activity"/>
    <property type="evidence" value="ECO:0007669"/>
    <property type="project" value="TreeGrafter"/>
</dbReference>
<feature type="active site" description="Proton donor/acceptor" evidence="9">
    <location>
        <position position="392"/>
    </location>
</feature>
<evidence type="ECO:0000256" key="5">
    <source>
        <dbReference type="ARBA" id="ARBA00022801"/>
    </source>
</evidence>
<dbReference type="GO" id="GO:0003697">
    <property type="term" value="F:single-stranded DNA binding"/>
    <property type="evidence" value="ECO:0007669"/>
    <property type="project" value="TreeGrafter"/>
</dbReference>
<accession>A0A146FMY5</accession>
<evidence type="ECO:0000256" key="3">
    <source>
        <dbReference type="ARBA" id="ARBA00022722"/>
    </source>
</evidence>
<organism evidence="13 14">
    <name type="scientific">Aspergillus kawachii</name>
    <name type="common">White koji mold</name>
    <name type="synonym">Aspergillus awamori var. kawachi</name>
    <dbReference type="NCBI Taxonomy" id="1069201"/>
    <lineage>
        <taxon>Eukaryota</taxon>
        <taxon>Fungi</taxon>
        <taxon>Dikarya</taxon>
        <taxon>Ascomycota</taxon>
        <taxon>Pezizomycotina</taxon>
        <taxon>Eurotiomycetes</taxon>
        <taxon>Eurotiomycetidae</taxon>
        <taxon>Eurotiales</taxon>
        <taxon>Aspergillaceae</taxon>
        <taxon>Aspergillus</taxon>
        <taxon>Aspergillus subgen. Circumdati</taxon>
    </lineage>
</organism>
<dbReference type="PANTHER" id="PTHR12415:SF0">
    <property type="entry name" value="TYROSYL-DNA PHOSPHODIESTERASE 1"/>
    <property type="match status" value="1"/>
</dbReference>
<dbReference type="FunFam" id="3.30.870.10:FF:000047">
    <property type="entry name" value="Probable tyrosyl-DNA phosphodiesterase"/>
    <property type="match status" value="1"/>
</dbReference>
<reference evidence="14" key="2">
    <citation type="submission" date="2016-02" db="EMBL/GenBank/DDBJ databases">
        <title>Genome sequencing of Aspergillus luchuensis NBRC 4314.</title>
        <authorList>
            <person name="Yamada O."/>
        </authorList>
    </citation>
    <scope>NUCLEOTIDE SEQUENCE [LARGE SCALE GENOMIC DNA]</scope>
    <source>
        <strain evidence="14">RIB 2604</strain>
    </source>
</reference>
<feature type="binding site" evidence="10">
    <location>
        <position position="204"/>
    </location>
    <ligand>
        <name>substrate</name>
    </ligand>
</feature>
<evidence type="ECO:0000256" key="7">
    <source>
        <dbReference type="ARBA" id="ARBA00023204"/>
    </source>
</evidence>
<evidence type="ECO:0000313" key="14">
    <source>
        <dbReference type="Proteomes" id="UP000075230"/>
    </source>
</evidence>
<evidence type="ECO:0000313" key="13">
    <source>
        <dbReference type="EMBL" id="GAT26493.1"/>
    </source>
</evidence>
<dbReference type="VEuPathDB" id="FungiDB:ASPFODRAFT_55432"/>
<comment type="subcellular location">
    <subcellularLocation>
        <location evidence="1">Nucleus</location>
    </subcellularLocation>
</comment>
<dbReference type="Proteomes" id="UP000075230">
    <property type="component" value="Unassembled WGS sequence"/>
</dbReference>
<keyword evidence="7" id="KW-0234">DNA repair</keyword>
<evidence type="ECO:0000256" key="1">
    <source>
        <dbReference type="ARBA" id="ARBA00004123"/>
    </source>
</evidence>
<evidence type="ECO:0000256" key="4">
    <source>
        <dbReference type="ARBA" id="ARBA00022763"/>
    </source>
</evidence>
<evidence type="ECO:0000256" key="2">
    <source>
        <dbReference type="ARBA" id="ARBA00010205"/>
    </source>
</evidence>
<evidence type="ECO:0000256" key="11">
    <source>
        <dbReference type="PIRSR" id="PIRSR610347-3"/>
    </source>
</evidence>
<keyword evidence="3" id="KW-0540">Nuclease</keyword>
<keyword evidence="6" id="KW-0269">Exonuclease</keyword>
<evidence type="ECO:0000256" key="9">
    <source>
        <dbReference type="PIRSR" id="PIRSR610347-1"/>
    </source>
</evidence>
<reference evidence="13 14" key="1">
    <citation type="journal article" date="2016" name="DNA Res.">
        <title>Genome sequence of Aspergillus luchuensis NBRC 4314.</title>
        <authorList>
            <person name="Yamada O."/>
            <person name="Machida M."/>
            <person name="Hosoyama A."/>
            <person name="Goto M."/>
            <person name="Takahashi T."/>
            <person name="Futagami T."/>
            <person name="Yamagata Y."/>
            <person name="Takeuchi M."/>
            <person name="Kobayashi T."/>
            <person name="Koike H."/>
            <person name="Abe K."/>
            <person name="Asai K."/>
            <person name="Arita M."/>
            <person name="Fujita N."/>
            <person name="Fukuda K."/>
            <person name="Higa K."/>
            <person name="Horikawa H."/>
            <person name="Ishikawa T."/>
            <person name="Jinno K."/>
            <person name="Kato Y."/>
            <person name="Kirimura K."/>
            <person name="Mizutani O."/>
            <person name="Nakasone K."/>
            <person name="Sano M."/>
            <person name="Shiraishi Y."/>
            <person name="Tsukahara M."/>
            <person name="Gomi K."/>
        </authorList>
    </citation>
    <scope>NUCLEOTIDE SEQUENCE [LARGE SCALE GENOMIC DNA]</scope>
    <source>
        <strain evidence="13 14">RIB 2604</strain>
    </source>
</reference>
<dbReference type="GO" id="GO:0005634">
    <property type="term" value="C:nucleus"/>
    <property type="evidence" value="ECO:0007669"/>
    <property type="project" value="UniProtKB-SubCell"/>
</dbReference>
<dbReference type="PANTHER" id="PTHR12415">
    <property type="entry name" value="TYROSYL-DNA PHOSPHODIESTERASE 1"/>
    <property type="match status" value="1"/>
</dbReference>
<evidence type="ECO:0000256" key="10">
    <source>
        <dbReference type="PIRSR" id="PIRSR610347-2"/>
    </source>
</evidence>
<comment type="similarity">
    <text evidence="2">Belongs to the tyrosyl-DNA phosphodiesterase family.</text>
</comment>
<dbReference type="Gene3D" id="3.30.870.10">
    <property type="entry name" value="Endonuclease Chain A"/>
    <property type="match status" value="2"/>
</dbReference>
<dbReference type="SUPFAM" id="SSF56024">
    <property type="entry name" value="Phospholipase D/nuclease"/>
    <property type="match status" value="2"/>
</dbReference>
<feature type="active site" description="Nucleophile" evidence="9">
    <location>
        <position position="202"/>
    </location>
</feature>
<feature type="binding site" evidence="10">
    <location>
        <position position="394"/>
    </location>
    <ligand>
        <name>substrate</name>
    </ligand>
</feature>
<keyword evidence="5" id="KW-0378">Hydrolase</keyword>
<feature type="compositionally biased region" description="Polar residues" evidence="12">
    <location>
        <begin position="25"/>
        <end position="39"/>
    </location>
</feature>
<protein>
    <submittedName>
        <fullName evidence="13">Tyrosyl-DNA phosphodiesterase</fullName>
    </submittedName>
</protein>
<dbReference type="Pfam" id="PF06087">
    <property type="entry name" value="Tyr-DNA_phospho"/>
    <property type="match status" value="1"/>
</dbReference>
<keyword evidence="4" id="KW-0227">DNA damage</keyword>
<gene>
    <name evidence="13" type="ORF">RIB2604_02101710</name>
</gene>
<sequence length="531" mass="59276">MEEPDRPAKRAKLSPNIDHADNDSTQRTNSSSNDSNNHPLASLHRSITPPILSRSKGPKPPPQPQPQPQHNATHPASPSTQTTKKENDAELIKDNIIPSPIQLTHIRDLPASSGHNTDTVRLRDILGDPLIRECWQFNYLFDVDFLMSQFDEDVRRLVKVKVVHGSWKRDAPNRQRIDEACTRHPNVEAITAYMPEAFGTHHSKMMILLRHDDLAQEYGPKKTGPLVAQLEKHDFSTVRAALVASVPSKQKIRESTDSTRKTLWGWLALRDVLRSVPIDRSEDRPHIVTQISSVASLGQTDKWLKDVFFTSLSPSSNTPKPRFSIIFPTPDEIRRSLNGYGSGGSIHMKLQSAAQQKQLQYMRSYLCHWAGDGAEDEVKVKREAGRRRAAPHIKTYIRYSSSEMDRIDWAMVTSANLSTQAWGAAVNANGEVRICSWEIGVVVWPELVTGAGAEGRSVMVPCFRRDVPDADAVAAAGAAANANVKEIPTTTTVGFRMPYDLPLTRYSETDIPWCATASHSEPDWLGQTWEA</sequence>
<evidence type="ECO:0000256" key="8">
    <source>
        <dbReference type="ARBA" id="ARBA00023242"/>
    </source>
</evidence>
<dbReference type="CDD" id="cd09123">
    <property type="entry name" value="PLDc_Tdp1_2"/>
    <property type="match status" value="1"/>
</dbReference>
<dbReference type="GO" id="GO:0003690">
    <property type="term" value="F:double-stranded DNA binding"/>
    <property type="evidence" value="ECO:0007669"/>
    <property type="project" value="TreeGrafter"/>
</dbReference>
<keyword evidence="8" id="KW-0539">Nucleus</keyword>
<feature type="region of interest" description="Disordered" evidence="12">
    <location>
        <begin position="1"/>
        <end position="86"/>
    </location>
</feature>
<proteinExistence type="inferred from homology"/>
<comment type="caution">
    <text evidence="13">The sequence shown here is derived from an EMBL/GenBank/DDBJ whole genome shotgun (WGS) entry which is preliminary data.</text>
</comment>
<dbReference type="AlphaFoldDB" id="A0A146FMY5"/>
<dbReference type="GO" id="GO:0004527">
    <property type="term" value="F:exonuclease activity"/>
    <property type="evidence" value="ECO:0007669"/>
    <property type="project" value="UniProtKB-KW"/>
</dbReference>
<feature type="site" description="Interaction with DNA" evidence="11">
    <location>
        <position position="418"/>
    </location>
</feature>
<name>A0A146FMY5_ASPKA</name>
<dbReference type="GO" id="GO:0006281">
    <property type="term" value="P:DNA repair"/>
    <property type="evidence" value="ECO:0007669"/>
    <property type="project" value="UniProtKB-KW"/>
</dbReference>
<dbReference type="InterPro" id="IPR010347">
    <property type="entry name" value="Tdp1"/>
</dbReference>
<dbReference type="EMBL" id="BCWF01000021">
    <property type="protein sequence ID" value="GAT26493.1"/>
    <property type="molecule type" value="Genomic_DNA"/>
</dbReference>
<feature type="compositionally biased region" description="Polar residues" evidence="12">
    <location>
        <begin position="70"/>
        <end position="82"/>
    </location>
</feature>
<evidence type="ECO:0000256" key="6">
    <source>
        <dbReference type="ARBA" id="ARBA00022839"/>
    </source>
</evidence>